<dbReference type="Proteomes" id="UP001172102">
    <property type="component" value="Unassembled WGS sequence"/>
</dbReference>
<feature type="compositionally biased region" description="Basic and acidic residues" evidence="2">
    <location>
        <begin position="15"/>
        <end position="32"/>
    </location>
</feature>
<feature type="region of interest" description="Disordered" evidence="2">
    <location>
        <begin position="433"/>
        <end position="472"/>
    </location>
</feature>
<keyword evidence="1" id="KW-0175">Coiled coil</keyword>
<feature type="region of interest" description="Disordered" evidence="2">
    <location>
        <begin position="1"/>
        <end position="138"/>
    </location>
</feature>
<sequence length="472" mass="52946">MPRVKHHRSSRRVPPPKDSDFDHEIKLVDHSTPEPGQDDDSLRTSFSHGTEPPVAEAGPSSDRREPLETAPAEAPGDEHDDVGTPPAKAVENGHVLSAETDGGPSLQLEQPTPEPSADRPKRMSQATKPRSRPKTPESAIDILYENQRGGFLCGMPLFSSKALGNLDPTPWTNYAHHPSPTDITNAQVPDPSWEWAWPEWRINHDDGVDEEGWEYSFMFSKKFSWHKASWWSSFVRRRAWIRKRIKKDNAGYLAQHDPQMLNPEYFSVRPSAELEREHDRTPSGAASKRGSRVSVMSSSANGESQHQQPATIEHLSELLAVLRGSRIDREKIEALDSYLDNSKDELEGLQDTMHEVMSLFVFQASRRALLTRLTEVFEKTAALQEERKKRKDAGPGTDEFDRKVDNLAVTIKHADEEVRRLEYWSDIKGMAAEGESKGAVDHSQGWDPGWQGLDQSGAAEPVPEHADGQEGK</sequence>
<dbReference type="EMBL" id="JAUKUA010000003">
    <property type="protein sequence ID" value="KAK0720618.1"/>
    <property type="molecule type" value="Genomic_DNA"/>
</dbReference>
<protein>
    <recommendedName>
        <fullName evidence="5">Meiotically up-regulated 65 protein</fullName>
    </recommendedName>
</protein>
<keyword evidence="4" id="KW-1185">Reference proteome</keyword>
<evidence type="ECO:0000256" key="2">
    <source>
        <dbReference type="SAM" id="MobiDB-lite"/>
    </source>
</evidence>
<feature type="compositionally biased region" description="Basic and acidic residues" evidence="2">
    <location>
        <begin position="272"/>
        <end position="281"/>
    </location>
</feature>
<organism evidence="3 4">
    <name type="scientific">Lasiosphaeris hirsuta</name>
    <dbReference type="NCBI Taxonomy" id="260670"/>
    <lineage>
        <taxon>Eukaryota</taxon>
        <taxon>Fungi</taxon>
        <taxon>Dikarya</taxon>
        <taxon>Ascomycota</taxon>
        <taxon>Pezizomycotina</taxon>
        <taxon>Sordariomycetes</taxon>
        <taxon>Sordariomycetidae</taxon>
        <taxon>Sordariales</taxon>
        <taxon>Lasiosphaeriaceae</taxon>
        <taxon>Lasiosphaeris</taxon>
    </lineage>
</organism>
<reference evidence="3" key="1">
    <citation type="submission" date="2023-06" db="EMBL/GenBank/DDBJ databases">
        <title>Genome-scale phylogeny and comparative genomics of the fungal order Sordariales.</title>
        <authorList>
            <consortium name="Lawrence Berkeley National Laboratory"/>
            <person name="Hensen N."/>
            <person name="Bonometti L."/>
            <person name="Westerberg I."/>
            <person name="Brannstrom I.O."/>
            <person name="Guillou S."/>
            <person name="Cros-Aarteil S."/>
            <person name="Calhoun S."/>
            <person name="Haridas S."/>
            <person name="Kuo A."/>
            <person name="Mondo S."/>
            <person name="Pangilinan J."/>
            <person name="Riley R."/>
            <person name="Labutti K."/>
            <person name="Andreopoulos B."/>
            <person name="Lipzen A."/>
            <person name="Chen C."/>
            <person name="Yanf M."/>
            <person name="Daum C."/>
            <person name="Ng V."/>
            <person name="Clum A."/>
            <person name="Steindorff A."/>
            <person name="Ohm R."/>
            <person name="Martin F."/>
            <person name="Silar P."/>
            <person name="Natvig D."/>
            <person name="Lalanne C."/>
            <person name="Gautier V."/>
            <person name="Ament-Velasquez S.L."/>
            <person name="Kruys A."/>
            <person name="Hutchinson M.I."/>
            <person name="Powell A.J."/>
            <person name="Barry K."/>
            <person name="Miller A.N."/>
            <person name="Grigoriev I.V."/>
            <person name="Debuchy R."/>
            <person name="Gladieux P."/>
            <person name="Thoren M.H."/>
            <person name="Johannesson H."/>
        </authorList>
    </citation>
    <scope>NUCLEOTIDE SEQUENCE</scope>
    <source>
        <strain evidence="3">SMH4607-1</strain>
    </source>
</reference>
<evidence type="ECO:0008006" key="5">
    <source>
        <dbReference type="Google" id="ProtNLM"/>
    </source>
</evidence>
<gene>
    <name evidence="3" type="ORF">B0H67DRAFT_552765</name>
</gene>
<evidence type="ECO:0000256" key="1">
    <source>
        <dbReference type="SAM" id="Coils"/>
    </source>
</evidence>
<feature type="coiled-coil region" evidence="1">
    <location>
        <begin position="332"/>
        <end position="359"/>
    </location>
</feature>
<feature type="compositionally biased region" description="Basic and acidic residues" evidence="2">
    <location>
        <begin position="462"/>
        <end position="472"/>
    </location>
</feature>
<evidence type="ECO:0000313" key="4">
    <source>
        <dbReference type="Proteomes" id="UP001172102"/>
    </source>
</evidence>
<name>A0AA40E2V8_9PEZI</name>
<comment type="caution">
    <text evidence="3">The sequence shown here is derived from an EMBL/GenBank/DDBJ whole genome shotgun (WGS) entry which is preliminary data.</text>
</comment>
<feature type="compositionally biased region" description="Polar residues" evidence="2">
    <location>
        <begin position="294"/>
        <end position="310"/>
    </location>
</feature>
<feature type="region of interest" description="Disordered" evidence="2">
    <location>
        <begin position="271"/>
        <end position="310"/>
    </location>
</feature>
<feature type="compositionally biased region" description="Basic residues" evidence="2">
    <location>
        <begin position="1"/>
        <end position="11"/>
    </location>
</feature>
<proteinExistence type="predicted"/>
<evidence type="ECO:0000313" key="3">
    <source>
        <dbReference type="EMBL" id="KAK0720618.1"/>
    </source>
</evidence>
<dbReference type="AlphaFoldDB" id="A0AA40E2V8"/>
<accession>A0AA40E2V8</accession>